<dbReference type="FunFam" id="1.20.1050.60:FF:000002">
    <property type="entry name" value="Glycosyl hydrolase family 92"/>
    <property type="match status" value="1"/>
</dbReference>
<dbReference type="Gene3D" id="1.20.1610.10">
    <property type="entry name" value="alpha-1,2-mannosidases domains"/>
    <property type="match status" value="1"/>
</dbReference>
<feature type="chain" id="PRO_5014324590" evidence="1">
    <location>
        <begin position="20"/>
        <end position="828"/>
    </location>
</feature>
<feature type="domain" description="Glycosyl hydrolase family 92 N-terminal" evidence="3">
    <location>
        <begin position="33"/>
        <end position="310"/>
    </location>
</feature>
<dbReference type="InterPro" id="IPR014718">
    <property type="entry name" value="GH-type_carb-bd"/>
</dbReference>
<dbReference type="GeneID" id="36596431"/>
<evidence type="ECO:0000259" key="3">
    <source>
        <dbReference type="Pfam" id="PF17678"/>
    </source>
</evidence>
<evidence type="ECO:0000256" key="1">
    <source>
        <dbReference type="SAM" id="SignalP"/>
    </source>
</evidence>
<evidence type="ECO:0000313" key="4">
    <source>
        <dbReference type="EMBL" id="PMD63627.1"/>
    </source>
</evidence>
<gene>
    <name evidence="4" type="ORF">K444DRAFT_715564</name>
</gene>
<sequence>MPRPCSLLSFLLKVYFGLQYFIIGIPAKDVAQHVNPFIGTEGQGNPGTAIGGGNVFPGAALPFGVVKFGIDTTAFDWTNVDANAGYTPDGYVTGVSLLHESGTGGAPTYGFVHQMALSTLKNVNVLDNLTYMQERVEPDVASVGYFKTSLANGVIAELSATAHTGIIQYNFTSGDERHILVDVSHMLPSSGEAQHSQFYSSGFMARSPDGTRYQGYGVYRALTKWNVGPDASVYFCAEFNTAPLTVQLFSGEHTDPYWPNSTLPSFKPPVFTNASSISGGQAYCGYGRRVGGLFTFSPNATAVKSKLGVSFVDSDKACQYIASELPTWDLEPIVISAISQWNTGVLSKVTTTDKSNATLIEMLYSGLYKMHPMPSDRTGENPNWETDEPTYDDFYTLWDTFRCLNSYLVLTAPIRAAGIVRGLVDVWRWERFMPDARSGNYNGRGGSNADNVLADAYVKGLFAPEYGINWTDAYAAMKTNAELVPYNTFDYGDPTGSVKEGRGALPDWLNLGYVSMYDPVAGTGFGRCISRTVEYSLNDFALSQVAKDLSPGDHVKYLNRSAGWQKIWQHNLTSLNFTGFLAPLYANGTRDSSYSPLNCGVWCSWSDVTYEGLPWEYSWTIPYDMSTLISYMGGPSTTESRLDAMFTPGLQDGSVGSGNGIGSAIFNPGNEPSFGTPFLYNYLPGRQWKSVMRSREIVNQYYSNGRDGVPGNSDAGALESWMVWNLLGLYPVVTQPIYLILSPWFSDVTISVAGNKTLKITTEGLGKGPYIQNLTVNGEVWNKSWLTHDDLVSGVGGSIHFVLGSKQTEWDLGELPPSPGHVDLGIKN</sequence>
<dbReference type="GO" id="GO:0005829">
    <property type="term" value="C:cytosol"/>
    <property type="evidence" value="ECO:0007669"/>
    <property type="project" value="TreeGrafter"/>
</dbReference>
<reference evidence="4 5" key="1">
    <citation type="submission" date="2016-04" db="EMBL/GenBank/DDBJ databases">
        <title>A degradative enzymes factory behind the ericoid mycorrhizal symbiosis.</title>
        <authorList>
            <consortium name="DOE Joint Genome Institute"/>
            <person name="Martino E."/>
            <person name="Morin E."/>
            <person name="Grelet G."/>
            <person name="Kuo A."/>
            <person name="Kohler A."/>
            <person name="Daghino S."/>
            <person name="Barry K."/>
            <person name="Choi C."/>
            <person name="Cichocki N."/>
            <person name="Clum A."/>
            <person name="Copeland A."/>
            <person name="Hainaut M."/>
            <person name="Haridas S."/>
            <person name="Labutti K."/>
            <person name="Lindquist E."/>
            <person name="Lipzen A."/>
            <person name="Khouja H.-R."/>
            <person name="Murat C."/>
            <person name="Ohm R."/>
            <person name="Olson A."/>
            <person name="Spatafora J."/>
            <person name="Veneault-Fourrey C."/>
            <person name="Henrissat B."/>
            <person name="Grigoriev I."/>
            <person name="Martin F."/>
            <person name="Perotto S."/>
        </authorList>
    </citation>
    <scope>NUCLEOTIDE SEQUENCE [LARGE SCALE GENOMIC DNA]</scope>
    <source>
        <strain evidence="4 5">E</strain>
    </source>
</reference>
<feature type="domain" description="Glycosyl hydrolase family 92" evidence="2">
    <location>
        <begin position="316"/>
        <end position="804"/>
    </location>
</feature>
<feature type="signal peptide" evidence="1">
    <location>
        <begin position="1"/>
        <end position="19"/>
    </location>
</feature>
<keyword evidence="1" id="KW-0732">Signal</keyword>
<name>A0A2J6TKU8_9HELO</name>
<dbReference type="Gene3D" id="1.20.1050.60">
    <property type="entry name" value="alpha-1,2-mannosidase"/>
    <property type="match status" value="1"/>
</dbReference>
<dbReference type="InParanoid" id="A0A2J6TKU8"/>
<dbReference type="Gene3D" id="3.30.2080.10">
    <property type="entry name" value="GH92 mannosidase domain"/>
    <property type="match status" value="1"/>
</dbReference>
<evidence type="ECO:0000259" key="2">
    <source>
        <dbReference type="Pfam" id="PF07971"/>
    </source>
</evidence>
<organism evidence="4 5">
    <name type="scientific">Hyaloscypha bicolor E</name>
    <dbReference type="NCBI Taxonomy" id="1095630"/>
    <lineage>
        <taxon>Eukaryota</taxon>
        <taxon>Fungi</taxon>
        <taxon>Dikarya</taxon>
        <taxon>Ascomycota</taxon>
        <taxon>Pezizomycotina</taxon>
        <taxon>Leotiomycetes</taxon>
        <taxon>Helotiales</taxon>
        <taxon>Hyaloscyphaceae</taxon>
        <taxon>Hyaloscypha</taxon>
        <taxon>Hyaloscypha bicolor</taxon>
    </lineage>
</organism>
<dbReference type="InterPro" id="IPR012939">
    <property type="entry name" value="Glyco_hydro_92"/>
</dbReference>
<dbReference type="Proteomes" id="UP000235371">
    <property type="component" value="Unassembled WGS sequence"/>
</dbReference>
<dbReference type="InterPro" id="IPR041371">
    <property type="entry name" value="GH92_N"/>
</dbReference>
<dbReference type="RefSeq" id="XP_024740531.1">
    <property type="nucleotide sequence ID" value="XM_024888355.1"/>
</dbReference>
<dbReference type="PANTHER" id="PTHR12143:SF27">
    <property type="entry name" value="ALPHA-1,2-MANNOSIDASE FAMILY PROTEIN (AFU_ORTHOLOGUE AFUA_5G10520)"/>
    <property type="match status" value="1"/>
</dbReference>
<dbReference type="PANTHER" id="PTHR12143">
    <property type="entry name" value="PEPTIDE N-GLYCANASE PNGASE -RELATED"/>
    <property type="match status" value="1"/>
</dbReference>
<dbReference type="GO" id="GO:0006516">
    <property type="term" value="P:glycoprotein catabolic process"/>
    <property type="evidence" value="ECO:0007669"/>
    <property type="project" value="TreeGrafter"/>
</dbReference>
<proteinExistence type="predicted"/>
<accession>A0A2J6TKU8</accession>
<dbReference type="NCBIfam" id="TIGR01180">
    <property type="entry name" value="aman2_put"/>
    <property type="match status" value="1"/>
</dbReference>
<keyword evidence="4" id="KW-0378">Hydrolase</keyword>
<dbReference type="EMBL" id="KZ613780">
    <property type="protein sequence ID" value="PMD63627.1"/>
    <property type="molecule type" value="Genomic_DNA"/>
</dbReference>
<dbReference type="InterPro" id="IPR050883">
    <property type="entry name" value="PNGase"/>
</dbReference>
<dbReference type="STRING" id="1095630.A0A2J6TKU8"/>
<protein>
    <submittedName>
        <fullName evidence="4">Glycoside hydrolase family 92 protein</fullName>
    </submittedName>
</protein>
<dbReference type="Pfam" id="PF17678">
    <property type="entry name" value="Glyco_hydro_92N"/>
    <property type="match status" value="1"/>
</dbReference>
<dbReference type="GO" id="GO:0005634">
    <property type="term" value="C:nucleus"/>
    <property type="evidence" value="ECO:0007669"/>
    <property type="project" value="TreeGrafter"/>
</dbReference>
<dbReference type="FunFam" id="3.30.2080.10:FF:000001">
    <property type="entry name" value="Alpha-1,2-mannosidase subfamily"/>
    <property type="match status" value="1"/>
</dbReference>
<evidence type="ECO:0000313" key="5">
    <source>
        <dbReference type="Proteomes" id="UP000235371"/>
    </source>
</evidence>
<dbReference type="InterPro" id="IPR005887">
    <property type="entry name" value="GH92_a_mannosidase_put"/>
</dbReference>
<dbReference type="AlphaFoldDB" id="A0A2J6TKU8"/>
<dbReference type="Pfam" id="PF07971">
    <property type="entry name" value="Glyco_hydro_92"/>
    <property type="match status" value="1"/>
</dbReference>
<dbReference type="OrthoDB" id="449263at2759"/>
<keyword evidence="5" id="KW-1185">Reference proteome</keyword>
<dbReference type="GO" id="GO:0000224">
    <property type="term" value="F:peptide-N4-(N-acetyl-beta-glucosaminyl)asparagine amidase activity"/>
    <property type="evidence" value="ECO:0007669"/>
    <property type="project" value="TreeGrafter"/>
</dbReference>
<dbReference type="GO" id="GO:0030246">
    <property type="term" value="F:carbohydrate binding"/>
    <property type="evidence" value="ECO:0007669"/>
    <property type="project" value="InterPro"/>
</dbReference>
<dbReference type="Gene3D" id="2.70.98.10">
    <property type="match status" value="1"/>
</dbReference>